<feature type="region of interest" description="Disordered" evidence="1">
    <location>
        <begin position="151"/>
        <end position="174"/>
    </location>
</feature>
<reference evidence="2 3" key="1">
    <citation type="submission" date="2011-09" db="EMBL/GenBank/DDBJ databases">
        <title>The draft genome of Methylobacterium extorquens DSM 13060.</title>
        <authorList>
            <consortium name="US DOE Joint Genome Institute (JGI-PGF)"/>
            <person name="Lucas S."/>
            <person name="Han J."/>
            <person name="Lapidus A."/>
            <person name="Cheng J.-F."/>
            <person name="Goodwin L."/>
            <person name="Pitluck S."/>
            <person name="Peters L."/>
            <person name="Land M.L."/>
            <person name="Hauser L."/>
            <person name="Koskimaki J."/>
            <person name="Halonen O."/>
            <person name="Pirttila A."/>
            <person name="Frank C."/>
            <person name="Woyke T.J."/>
        </authorList>
    </citation>
    <scope>NUCLEOTIDE SEQUENCE [LARGE SCALE GENOMIC DNA]</scope>
    <source>
        <strain evidence="2 3">DSM 13060</strain>
    </source>
</reference>
<name>H1KFR0_METEX</name>
<feature type="region of interest" description="Disordered" evidence="1">
    <location>
        <begin position="1"/>
        <end position="106"/>
    </location>
</feature>
<feature type="compositionally biased region" description="Polar residues" evidence="1">
    <location>
        <begin position="96"/>
        <end position="106"/>
    </location>
</feature>
<feature type="compositionally biased region" description="Polar residues" evidence="1">
    <location>
        <begin position="36"/>
        <end position="46"/>
    </location>
</feature>
<feature type="region of interest" description="Disordered" evidence="1">
    <location>
        <begin position="200"/>
        <end position="221"/>
    </location>
</feature>
<sequence length="221" mass="24433">MTAWRLWRAPERSSSRHRKRAAGTATTAKHRRRPPSGSTGRCSASSPRPAGNSRKISYARAKSDWCSGVSTPGVSRSSSSMSPGRGPGRICPTRSHGLSNQPTFGSPSIAYMERMRRSSGCRRWWRRAVAREPQTTIRAWRIWRVTDRPSSGASPWQRISPHTRGGTCPGQPASAALSWPLRQARARLFSQDCLHVGPACHWSPARSPNGNPRAKGTWGRR</sequence>
<evidence type="ECO:0000256" key="1">
    <source>
        <dbReference type="SAM" id="MobiDB-lite"/>
    </source>
</evidence>
<protein>
    <submittedName>
        <fullName evidence="2">Uncharacterized protein</fullName>
    </submittedName>
</protein>
<proteinExistence type="predicted"/>
<dbReference type="Proteomes" id="UP000004382">
    <property type="component" value="Unassembled WGS sequence"/>
</dbReference>
<organism evidence="2 3">
    <name type="scientific">Methylorubrum extorquens DSM 13060</name>
    <dbReference type="NCBI Taxonomy" id="882800"/>
    <lineage>
        <taxon>Bacteria</taxon>
        <taxon>Pseudomonadati</taxon>
        <taxon>Pseudomonadota</taxon>
        <taxon>Alphaproteobacteria</taxon>
        <taxon>Hyphomicrobiales</taxon>
        <taxon>Methylobacteriaceae</taxon>
        <taxon>Methylorubrum</taxon>
    </lineage>
</organism>
<evidence type="ECO:0000313" key="2">
    <source>
        <dbReference type="EMBL" id="EHP93641.1"/>
    </source>
</evidence>
<gene>
    <name evidence="2" type="ORF">MetexDRAFT_1472</name>
</gene>
<feature type="compositionally biased region" description="Low complexity" evidence="1">
    <location>
        <begin position="67"/>
        <end position="84"/>
    </location>
</feature>
<accession>H1KFR0</accession>
<comment type="caution">
    <text evidence="2">The sequence shown here is derived from an EMBL/GenBank/DDBJ whole genome shotgun (WGS) entry which is preliminary data.</text>
</comment>
<evidence type="ECO:0000313" key="3">
    <source>
        <dbReference type="Proteomes" id="UP000004382"/>
    </source>
</evidence>
<dbReference type="AlphaFoldDB" id="H1KFR0"/>
<dbReference type="EMBL" id="AGJK01000026">
    <property type="protein sequence ID" value="EHP93641.1"/>
    <property type="molecule type" value="Genomic_DNA"/>
</dbReference>